<evidence type="ECO:0000313" key="3">
    <source>
        <dbReference type="Proteomes" id="UP000019438"/>
    </source>
</evidence>
<feature type="region of interest" description="Disordered" evidence="1">
    <location>
        <begin position="200"/>
        <end position="225"/>
    </location>
</feature>
<organism evidence="2 3">
    <name type="scientific">Granulibacter bethesdensis</name>
    <dbReference type="NCBI Taxonomy" id="364410"/>
    <lineage>
        <taxon>Bacteria</taxon>
        <taxon>Pseudomonadati</taxon>
        <taxon>Pseudomonadota</taxon>
        <taxon>Alphaproteobacteria</taxon>
        <taxon>Acetobacterales</taxon>
        <taxon>Acetobacteraceae</taxon>
        <taxon>Granulibacter</taxon>
    </lineage>
</organism>
<feature type="region of interest" description="Disordered" evidence="1">
    <location>
        <begin position="353"/>
        <end position="373"/>
    </location>
</feature>
<protein>
    <submittedName>
        <fullName evidence="2">Uncharacterized protein</fullName>
    </submittedName>
</protein>
<feature type="region of interest" description="Disordered" evidence="1">
    <location>
        <begin position="536"/>
        <end position="558"/>
    </location>
</feature>
<feature type="region of interest" description="Disordered" evidence="1">
    <location>
        <begin position="405"/>
        <end position="433"/>
    </location>
</feature>
<dbReference type="Proteomes" id="UP000019438">
    <property type="component" value="Chromosome"/>
</dbReference>
<dbReference type="RefSeq" id="WP_025286983.1">
    <property type="nucleotide sequence ID" value="NZ_CP003181.2"/>
</dbReference>
<name>A0AAN0REM2_9PROT</name>
<evidence type="ECO:0000256" key="1">
    <source>
        <dbReference type="SAM" id="MobiDB-lite"/>
    </source>
</evidence>
<dbReference type="EMBL" id="CP003181">
    <property type="protein sequence ID" value="AHJ63457.1"/>
    <property type="molecule type" value="Genomic_DNA"/>
</dbReference>
<dbReference type="KEGG" id="gbc:GbCGDNIH3_1571"/>
<proteinExistence type="predicted"/>
<gene>
    <name evidence="2" type="ORF">GbCGDNIH3_1571</name>
</gene>
<sequence length="558" mass="56699">MAILRELVTLIRFQFDRSGIDEARAETTRLREEMERTAAMAAKLGGSGVQPSNAAGSQADAMSGMLMPALSAIQSAGQSMSQAMLTWAQSPAAAQGPAAAAGSMVAGGEALSLPAMAQTMRGALMQLVPAASLAMMGQFATPYSLSSAGQVPSSEMEMAPLHRMLSALEPASSPQETVQETSLTRRIMRQAEALLLPQRPPASASPELMAGQPSIQQGGNDDPASAFRASLRQEMKEAQASATGASFSLFRNLLPDVQPTQPAGTERAIDLTGALQGAIRAWTARPEDASLSPMSEGIGPGNTAQSGLDILQNLVMALKASPQEADTNSDGAAAAPSLPLLLTSMLPVMEHRDRAVPSSTTGDEGPSAEAQGRHGPVAALAGEASSLLSGLTAWRAALLPSPLSSSVENRAAGGGNAERGASELLDPGRENAGREGVFSMEAPAVPTASPVASFALSPASLPGLSALRQVLGDMLPPVSLLRDPLHGAAEPDSIGRAAGAVSYVTNVSVGAPSISITAPSGDADTIAALAAQGVSDSLEGSADGFARQANSGDKRSEG</sequence>
<dbReference type="AlphaFoldDB" id="A0AAN0REM2"/>
<accession>A0AAN0REM2</accession>
<evidence type="ECO:0000313" key="2">
    <source>
        <dbReference type="EMBL" id="AHJ63457.1"/>
    </source>
</evidence>
<reference evidence="3" key="1">
    <citation type="submission" date="2012-06" db="EMBL/GenBank/DDBJ databases">
        <title>Genome analysis of multiple Granulibacter bethesdensis isolates demonstrates substantial genome diversity.</title>
        <authorList>
            <person name="Greenberg D.E."/>
            <person name="Porcella S.F."/>
            <person name="Zarember K."/>
            <person name="Zelazny A.M."/>
            <person name="Bruno D."/>
            <person name="Martens C."/>
            <person name="Barbian K.D."/>
            <person name="Jaske E."/>
            <person name="Holland S.M."/>
        </authorList>
    </citation>
    <scope>NUCLEOTIDE SEQUENCE [LARGE SCALE GENOMIC DNA]</scope>
    <source>
        <strain evidence="3">CGDNIH3</strain>
    </source>
</reference>